<dbReference type="PROSITE" id="PS51722">
    <property type="entry name" value="G_TR_2"/>
    <property type="match status" value="1"/>
</dbReference>
<dbReference type="InterPro" id="IPR027417">
    <property type="entry name" value="P-loop_NTPase"/>
</dbReference>
<dbReference type="GO" id="GO:0000027">
    <property type="term" value="P:ribosomal large subunit assembly"/>
    <property type="evidence" value="ECO:0007669"/>
    <property type="project" value="UniProtKB-UniRule"/>
</dbReference>
<feature type="domain" description="Tr-type G" evidence="5">
    <location>
        <begin position="4"/>
        <end position="199"/>
    </location>
</feature>
<dbReference type="Gene3D" id="2.40.50.250">
    <property type="entry name" value="bipa protein"/>
    <property type="match status" value="1"/>
</dbReference>
<dbReference type="GO" id="GO:0097216">
    <property type="term" value="F:guanosine tetraphosphate binding"/>
    <property type="evidence" value="ECO:0007669"/>
    <property type="project" value="UniProtKB-ARBA"/>
</dbReference>
<proteinExistence type="inferred from homology"/>
<dbReference type="FunFam" id="3.30.70.870:FF:000003">
    <property type="entry name" value="GTP-binding protein TypA"/>
    <property type="match status" value="1"/>
</dbReference>
<evidence type="ECO:0000256" key="3">
    <source>
        <dbReference type="ARBA" id="ARBA00048548"/>
    </source>
</evidence>
<dbReference type="PANTHER" id="PTHR42908:SF8">
    <property type="entry name" value="TR-TYPE G DOMAIN-CONTAINING PROTEIN"/>
    <property type="match status" value="1"/>
</dbReference>
<dbReference type="InterPro" id="IPR004161">
    <property type="entry name" value="EFTu-like_2"/>
</dbReference>
<dbReference type="Pfam" id="PF03144">
    <property type="entry name" value="GTP_EFTU_D2"/>
    <property type="match status" value="1"/>
</dbReference>
<dbReference type="PRINTS" id="PR00315">
    <property type="entry name" value="ELONGATNFCT"/>
</dbReference>
<dbReference type="InterPro" id="IPR031157">
    <property type="entry name" value="G_TR_CS"/>
</dbReference>
<comment type="subcellular location">
    <subcellularLocation>
        <location evidence="4">Cytoplasm</location>
    </subcellularLocation>
    <text evidence="4">Binds to ribosomes.</text>
</comment>
<feature type="binding site" evidence="4">
    <location>
        <begin position="16"/>
        <end position="21"/>
    </location>
    <ligand>
        <name>GTP</name>
        <dbReference type="ChEBI" id="CHEBI:37565"/>
    </ligand>
</feature>
<dbReference type="EMBL" id="VTFT01000002">
    <property type="protein sequence ID" value="TYT23530.1"/>
    <property type="molecule type" value="Genomic_DNA"/>
</dbReference>
<keyword evidence="4" id="KW-0820">tRNA-binding</keyword>
<evidence type="ECO:0000313" key="6">
    <source>
        <dbReference type="EMBL" id="TYT23530.1"/>
    </source>
</evidence>
<dbReference type="InterPro" id="IPR005225">
    <property type="entry name" value="Small_GTP-bd"/>
</dbReference>
<dbReference type="Gene3D" id="3.30.70.240">
    <property type="match status" value="1"/>
</dbReference>
<dbReference type="NCBIfam" id="TIGR01394">
    <property type="entry name" value="TypA_BipA"/>
    <property type="match status" value="1"/>
</dbReference>
<dbReference type="GO" id="GO:0000049">
    <property type="term" value="F:tRNA binding"/>
    <property type="evidence" value="ECO:0007669"/>
    <property type="project" value="UniProtKB-KW"/>
</dbReference>
<evidence type="ECO:0000256" key="4">
    <source>
        <dbReference type="HAMAP-Rule" id="MF_00849"/>
    </source>
</evidence>
<dbReference type="InterPro" id="IPR047041">
    <property type="entry name" value="BipA_GTP-bd_dom"/>
</dbReference>
<comment type="similarity">
    <text evidence="4">Belongs to the TRAFAC class translation factor GTPase superfamily. Classic translation factor GTPase family. BipA subfamily.</text>
</comment>
<dbReference type="GO" id="GO:0009409">
    <property type="term" value="P:response to cold"/>
    <property type="evidence" value="ECO:0007669"/>
    <property type="project" value="UniProtKB-ARBA"/>
</dbReference>
<dbReference type="Pfam" id="PF00009">
    <property type="entry name" value="GTP_EFTU"/>
    <property type="match status" value="1"/>
</dbReference>
<reference evidence="6 7" key="1">
    <citation type="submission" date="2019-08" db="EMBL/GenBank/DDBJ databases">
        <title>Luteimonas viscosus sp. nov., isolated from soil of a sunflower field.</title>
        <authorList>
            <person name="Jianli Z."/>
            <person name="Ying Z."/>
        </authorList>
    </citation>
    <scope>NUCLEOTIDE SEQUENCE [LARGE SCALE GENOMIC DNA]</scope>
    <source>
        <strain evidence="6 7">XBU10</strain>
    </source>
</reference>
<dbReference type="CDD" id="cd03691">
    <property type="entry name" value="BipA_TypA_II"/>
    <property type="match status" value="1"/>
</dbReference>
<dbReference type="PROSITE" id="PS00301">
    <property type="entry name" value="G_TR_1"/>
    <property type="match status" value="1"/>
</dbReference>
<dbReference type="HAMAP" id="MF_00849">
    <property type="entry name" value="BipA"/>
    <property type="match status" value="1"/>
</dbReference>
<dbReference type="CDD" id="cd16263">
    <property type="entry name" value="BipA_III"/>
    <property type="match status" value="1"/>
</dbReference>
<dbReference type="InterPro" id="IPR035647">
    <property type="entry name" value="EFG_III/V"/>
</dbReference>
<dbReference type="GO" id="GO:0043022">
    <property type="term" value="F:ribosome binding"/>
    <property type="evidence" value="ECO:0007669"/>
    <property type="project" value="UniProtKB-UniRule"/>
</dbReference>
<dbReference type="GO" id="GO:1990904">
    <property type="term" value="C:ribonucleoprotein complex"/>
    <property type="evidence" value="ECO:0007669"/>
    <property type="project" value="TreeGrafter"/>
</dbReference>
<evidence type="ECO:0000259" key="5">
    <source>
        <dbReference type="PROSITE" id="PS51722"/>
    </source>
</evidence>
<dbReference type="OrthoDB" id="9801472at2"/>
<accession>A0A5D4XLI2</accession>
<dbReference type="InterPro" id="IPR048876">
    <property type="entry name" value="BipA_C"/>
</dbReference>
<dbReference type="InterPro" id="IPR009000">
    <property type="entry name" value="Transl_B-barrel_sf"/>
</dbReference>
<keyword evidence="4" id="KW-0694">RNA-binding</keyword>
<dbReference type="CDD" id="cd03710">
    <property type="entry name" value="BipA_TypA_C"/>
    <property type="match status" value="1"/>
</dbReference>
<dbReference type="Gene3D" id="3.30.70.870">
    <property type="entry name" value="Elongation Factor G (Translational Gtpase), domain 3"/>
    <property type="match status" value="1"/>
</dbReference>
<dbReference type="Pfam" id="PF00679">
    <property type="entry name" value="EFG_C"/>
    <property type="match status" value="1"/>
</dbReference>
<dbReference type="InterPro" id="IPR006298">
    <property type="entry name" value="BipA"/>
</dbReference>
<dbReference type="InterPro" id="IPR000640">
    <property type="entry name" value="EFG_V-like"/>
</dbReference>
<dbReference type="NCBIfam" id="TIGR00231">
    <property type="entry name" value="small_GTP"/>
    <property type="match status" value="1"/>
</dbReference>
<comment type="caution">
    <text evidence="6">The sequence shown here is derived from an EMBL/GenBank/DDBJ whole genome shotgun (WGS) entry which is preliminary data.</text>
</comment>
<name>A0A5D4XLI2_9GAMM</name>
<keyword evidence="4" id="KW-0699">rRNA-binding</keyword>
<dbReference type="GO" id="GO:0003924">
    <property type="term" value="F:GTPase activity"/>
    <property type="evidence" value="ECO:0007669"/>
    <property type="project" value="UniProtKB-UniRule"/>
</dbReference>
<dbReference type="SUPFAM" id="SSF54980">
    <property type="entry name" value="EF-G C-terminal domain-like"/>
    <property type="match status" value="2"/>
</dbReference>
<dbReference type="InterPro" id="IPR000795">
    <property type="entry name" value="T_Tr_GTP-bd_dom"/>
</dbReference>
<dbReference type="RefSeq" id="WP_149104227.1">
    <property type="nucleotide sequence ID" value="NZ_VTFT01000002.1"/>
</dbReference>
<keyword evidence="2 4" id="KW-0342">GTP-binding</keyword>
<dbReference type="InterPro" id="IPR035651">
    <property type="entry name" value="BipA_V"/>
</dbReference>
<dbReference type="GO" id="GO:0019843">
    <property type="term" value="F:rRNA binding"/>
    <property type="evidence" value="ECO:0007669"/>
    <property type="project" value="UniProtKB-KW"/>
</dbReference>
<dbReference type="FunFam" id="2.40.30.10:FF:000016">
    <property type="entry name" value="GTP-binding protein TypA"/>
    <property type="match status" value="1"/>
</dbReference>
<keyword evidence="4" id="KW-0690">Ribosome biogenesis</keyword>
<keyword evidence="7" id="KW-1185">Reference proteome</keyword>
<evidence type="ECO:0000256" key="1">
    <source>
        <dbReference type="ARBA" id="ARBA00022741"/>
    </source>
</evidence>
<dbReference type="SUPFAM" id="SSF52540">
    <property type="entry name" value="P-loop containing nucleoside triphosphate hydrolases"/>
    <property type="match status" value="1"/>
</dbReference>
<dbReference type="GO" id="GO:0005525">
    <property type="term" value="F:GTP binding"/>
    <property type="evidence" value="ECO:0007669"/>
    <property type="project" value="UniProtKB-UniRule"/>
</dbReference>
<dbReference type="Gene3D" id="2.40.30.10">
    <property type="entry name" value="Translation factors"/>
    <property type="match status" value="1"/>
</dbReference>
<comment type="subunit">
    <text evidence="4">Monomer.</text>
</comment>
<protein>
    <recommendedName>
        <fullName evidence="4">Large ribosomal subunit assembly factor BipA</fullName>
        <ecNumber evidence="4">3.6.5.-</ecNumber>
    </recommendedName>
    <alternativeName>
        <fullName evidence="4">GTP-binding protein BipA</fullName>
    </alternativeName>
</protein>
<dbReference type="InterPro" id="IPR047043">
    <property type="entry name" value="BipA_III"/>
</dbReference>
<dbReference type="SMART" id="SM00838">
    <property type="entry name" value="EFG_C"/>
    <property type="match status" value="1"/>
</dbReference>
<dbReference type="Gene3D" id="3.40.50.300">
    <property type="entry name" value="P-loop containing nucleotide triphosphate hydrolases"/>
    <property type="match status" value="1"/>
</dbReference>
<dbReference type="Proteomes" id="UP000324973">
    <property type="component" value="Unassembled WGS sequence"/>
</dbReference>
<evidence type="ECO:0000313" key="7">
    <source>
        <dbReference type="Proteomes" id="UP000324973"/>
    </source>
</evidence>
<sequence length="609" mass="67318">MSIERLRNIAIVAHVDHGKTTLVDCLLKQSGTLSERTVLAERVMDSNDQEKERGITILAKNTAITWQGNRINIVDTPGHADFGGEVERVLSMVDSVLILVDAMDGPMPQTRFVTQKAFAMGFRPIVVVNKIDRPGARPDWVIDQVFDLFDKLGATNEQLDFPIVYASALHGYASLDDSVREGDMTPLYEAIMQHVPAPSVDPDGPFQMRISQLDYSNFVGLIGIGRIQRGKVKKNMPVSVVDREGRKRQGKIAQVLGFLGLERIDAEQAEAGDIVAIAGVQDLSISDTICALDTPEALPALTVDEPTISMTFQVNNSPFAGHKEFSGGKFITSRQLRERLERETLHNVALKVEETGDADKFLVSGRGELHLSVLIENMRREGFELAVSRPEVIIKEIDGQLMEPVEQLVVDIEEQHQGGVMEKLGTRRAQLKNMEPDGKGRVRLDYMIPARGLIGFQNEFRTLTQGSGLLFHVFDHYGPKETGAIAKRQNGVMIANAPGVTPAYSLGPLEDRGRLFAAEGDNVYEGQLVGIHSKDNDLTVNVIKPKPLTNVRASGKDDAIKLTPALKYSLEQALDFIEDDELVEVTPKEIRLRKKMLTESDRKRASRAA</sequence>
<dbReference type="Pfam" id="PF21018">
    <property type="entry name" value="BipA_C"/>
    <property type="match status" value="1"/>
</dbReference>
<keyword evidence="4" id="KW-0378">Hydrolase</keyword>
<dbReference type="GO" id="GO:0005829">
    <property type="term" value="C:cytosol"/>
    <property type="evidence" value="ECO:0007669"/>
    <property type="project" value="TreeGrafter"/>
</dbReference>
<dbReference type="FunFam" id="2.40.50.250:FF:000001">
    <property type="entry name" value="GTP-binding protein TypA"/>
    <property type="match status" value="1"/>
</dbReference>
<dbReference type="InterPro" id="IPR047042">
    <property type="entry name" value="BipA_II"/>
</dbReference>
<comment type="catalytic activity">
    <reaction evidence="3 4">
        <text>GTP + H2O = GDP + phosphate + H(+)</text>
        <dbReference type="Rhea" id="RHEA:19669"/>
        <dbReference type="ChEBI" id="CHEBI:15377"/>
        <dbReference type="ChEBI" id="CHEBI:15378"/>
        <dbReference type="ChEBI" id="CHEBI:37565"/>
        <dbReference type="ChEBI" id="CHEBI:43474"/>
        <dbReference type="ChEBI" id="CHEBI:58189"/>
    </reaction>
</comment>
<gene>
    <name evidence="6" type="primary">typA</name>
    <name evidence="4" type="synonym">bipA</name>
    <name evidence="6" type="ORF">FZO89_14830</name>
</gene>
<dbReference type="GO" id="GO:0010467">
    <property type="term" value="P:gene expression"/>
    <property type="evidence" value="ECO:0007669"/>
    <property type="project" value="UniProtKB-ARBA"/>
</dbReference>
<dbReference type="InterPro" id="IPR042116">
    <property type="entry name" value="TypA/BipA_C"/>
</dbReference>
<dbReference type="SUPFAM" id="SSF50447">
    <property type="entry name" value="Translation proteins"/>
    <property type="match status" value="1"/>
</dbReference>
<dbReference type="FunFam" id="3.40.50.300:FF:000055">
    <property type="entry name" value="GTP-binding protein TypA"/>
    <property type="match status" value="1"/>
</dbReference>
<comment type="function">
    <text evidence="4">A 50S ribosomal subunit assembly protein with GTPase activity, required for 50S subunit assembly at low temperatures, may also play a role in translation. Binds GTP and analogs. Binds the 70S ribosome between the 30S and 50S subunits, in a similar position as ribosome-bound EF-G; it contacts a number of ribosomal proteins, both rRNAs and the A-site tRNA.</text>
</comment>
<dbReference type="FunFam" id="3.30.70.240:FF:000002">
    <property type="entry name" value="GTP-binding protein TypA"/>
    <property type="match status" value="1"/>
</dbReference>
<organism evidence="6 7">
    <name type="scientific">Luteimonas viscosa</name>
    <dbReference type="NCBI Taxonomy" id="1132694"/>
    <lineage>
        <taxon>Bacteria</taxon>
        <taxon>Pseudomonadati</taxon>
        <taxon>Pseudomonadota</taxon>
        <taxon>Gammaproteobacteria</taxon>
        <taxon>Lysobacterales</taxon>
        <taxon>Lysobacteraceae</taxon>
        <taxon>Luteimonas</taxon>
    </lineage>
</organism>
<evidence type="ECO:0000256" key="2">
    <source>
        <dbReference type="ARBA" id="ARBA00023134"/>
    </source>
</evidence>
<dbReference type="PANTHER" id="PTHR42908">
    <property type="entry name" value="TRANSLATION ELONGATION FACTOR-RELATED"/>
    <property type="match status" value="1"/>
</dbReference>
<feature type="binding site" evidence="4">
    <location>
        <begin position="129"/>
        <end position="132"/>
    </location>
    <ligand>
        <name>GTP</name>
        <dbReference type="ChEBI" id="CHEBI:37565"/>
    </ligand>
</feature>
<keyword evidence="1 4" id="KW-0547">Nucleotide-binding</keyword>
<dbReference type="CDD" id="cd01891">
    <property type="entry name" value="TypA_BipA"/>
    <property type="match status" value="1"/>
</dbReference>
<dbReference type="EC" id="3.6.5.-" evidence="4"/>
<dbReference type="AlphaFoldDB" id="A0A5D4XLI2"/>
<keyword evidence="4" id="KW-0963">Cytoplasm</keyword>